<evidence type="ECO:0000256" key="2">
    <source>
        <dbReference type="ARBA" id="ARBA00008979"/>
    </source>
</evidence>
<keyword evidence="3 10" id="KW-0812">Transmembrane</keyword>
<feature type="transmembrane region" description="Helical" evidence="10">
    <location>
        <begin position="361"/>
        <end position="383"/>
    </location>
</feature>
<name>A0A8S4RMJ1_9NEOP</name>
<dbReference type="InterPro" id="IPR010596">
    <property type="entry name" value="Methuselah_N_dom"/>
</dbReference>
<dbReference type="AlphaFoldDB" id="A0A8S4RMJ1"/>
<dbReference type="InterPro" id="IPR023311">
    <property type="entry name" value="Methusela_ecto_dom_2"/>
</dbReference>
<dbReference type="EMBL" id="CAKXAJ010025267">
    <property type="protein sequence ID" value="CAH2237398.1"/>
    <property type="molecule type" value="Genomic_DNA"/>
</dbReference>
<evidence type="ECO:0000259" key="12">
    <source>
        <dbReference type="PROSITE" id="PS50261"/>
    </source>
</evidence>
<comment type="similarity">
    <text evidence="2">Belongs to the G-protein coupled receptor 2 family. Mth subfamily.</text>
</comment>
<dbReference type="GO" id="GO:0005886">
    <property type="term" value="C:plasma membrane"/>
    <property type="evidence" value="ECO:0007669"/>
    <property type="project" value="TreeGrafter"/>
</dbReference>
<comment type="subcellular location">
    <subcellularLocation>
        <location evidence="1">Endomembrane system</location>
        <topology evidence="1">Multi-pass membrane protein</topology>
    </subcellularLocation>
</comment>
<feature type="transmembrane region" description="Helical" evidence="10">
    <location>
        <begin position="448"/>
        <end position="467"/>
    </location>
</feature>
<evidence type="ECO:0000256" key="3">
    <source>
        <dbReference type="ARBA" id="ARBA00022692"/>
    </source>
</evidence>
<evidence type="ECO:0000256" key="9">
    <source>
        <dbReference type="ARBA" id="ARBA00023224"/>
    </source>
</evidence>
<evidence type="ECO:0000256" key="10">
    <source>
        <dbReference type="SAM" id="Phobius"/>
    </source>
</evidence>
<dbReference type="Gene3D" id="2.170.180.11">
    <property type="entry name" value="Methuselah ectodomain, domain 2"/>
    <property type="match status" value="1"/>
</dbReference>
<dbReference type="SUPFAM" id="SSF63877">
    <property type="entry name" value="Methuselah ectodomain"/>
    <property type="match status" value="1"/>
</dbReference>
<keyword evidence="9" id="KW-0807">Transducer</keyword>
<dbReference type="CDD" id="cd15039">
    <property type="entry name" value="7tmB3_Methuselah-like"/>
    <property type="match status" value="1"/>
</dbReference>
<keyword evidence="5 10" id="KW-1133">Transmembrane helix</keyword>
<evidence type="ECO:0000313" key="13">
    <source>
        <dbReference type="EMBL" id="CAH2237398.1"/>
    </source>
</evidence>
<dbReference type="InterPro" id="IPR017981">
    <property type="entry name" value="GPCR_2-like_7TM"/>
</dbReference>
<feature type="transmembrane region" description="Helical" evidence="10">
    <location>
        <begin position="312"/>
        <end position="333"/>
    </location>
</feature>
<gene>
    <name evidence="13" type="primary">jg11254</name>
    <name evidence="13" type="ORF">PAEG_LOCUS14687</name>
</gene>
<feature type="transmembrane region" description="Helical" evidence="10">
    <location>
        <begin position="413"/>
        <end position="436"/>
    </location>
</feature>
<dbReference type="GO" id="GO:0012505">
    <property type="term" value="C:endomembrane system"/>
    <property type="evidence" value="ECO:0007669"/>
    <property type="project" value="UniProtKB-SubCell"/>
</dbReference>
<protein>
    <submittedName>
        <fullName evidence="13">Jg11254 protein</fullName>
    </submittedName>
</protein>
<feature type="domain" description="G-protein coupled receptors family 2 profile 2" evidence="12">
    <location>
        <begin position="199"/>
        <end position="465"/>
    </location>
</feature>
<keyword evidence="4 11" id="KW-0732">Signal</keyword>
<comment type="caution">
    <text evidence="13">The sequence shown here is derived from an EMBL/GenBank/DDBJ whole genome shotgun (WGS) entry which is preliminary data.</text>
</comment>
<dbReference type="InterPro" id="IPR051384">
    <property type="entry name" value="Mth_GPCR"/>
</dbReference>
<dbReference type="PANTHER" id="PTHR47154">
    <property type="entry name" value="G-PROTEIN COUPLED RECEPTOR MTH-RELATED"/>
    <property type="match status" value="1"/>
</dbReference>
<dbReference type="GO" id="GO:0007166">
    <property type="term" value="P:cell surface receptor signaling pathway"/>
    <property type="evidence" value="ECO:0007669"/>
    <property type="project" value="InterPro"/>
</dbReference>
<evidence type="ECO:0000256" key="8">
    <source>
        <dbReference type="ARBA" id="ARBA00023170"/>
    </source>
</evidence>
<feature type="transmembrane region" description="Helical" evidence="10">
    <location>
        <begin position="236"/>
        <end position="258"/>
    </location>
</feature>
<evidence type="ECO:0000256" key="7">
    <source>
        <dbReference type="ARBA" id="ARBA00023136"/>
    </source>
</evidence>
<keyword evidence="14" id="KW-1185">Reference proteome</keyword>
<dbReference type="OrthoDB" id="6134459at2759"/>
<feature type="signal peptide" evidence="11">
    <location>
        <begin position="1"/>
        <end position="16"/>
    </location>
</feature>
<evidence type="ECO:0000256" key="1">
    <source>
        <dbReference type="ARBA" id="ARBA00004127"/>
    </source>
</evidence>
<sequence>MLKLAVLTALMTITVSKNCDKKNSVDITDGVYMPDGVIYHNDLLYNTFEYYTDSNNTVRGCVCEIKTCASKCCPLGYGYHRITRECVKLTEGTFDPPVLDEYLRVENVNTSKHFHYTEGKPICRRPEARIVVSQITMEFHLRIDGRLYTEMQQNIPPWLLKTQDKYCVDTFIIENEDGSQTTSFDALVCLAQTKEEKQNYEVSSSCMIISCVFILATVGVYGWLPELRNLHGRVLMTYLMCLFVAFACLATMQILLIVDNISINLCIGSTIVIYFSLQSAFFWLNVMCFDIWWTFSGKRGMTIEKLSLRAKFCAYALYAFGIPTLLTAIMVSLEFSGLPPNPFLPMIRRQGCFLSGRSRLLYLYAPIILLWFANLLFFILTAVKITQIKRQTSVLKSRESATHDRQNSERQRLLLYVKLFLVMGINWLLEVISTFYPEANKFWCFTDAYNVLTGLIIFIIFVCKRKIFRLMKKRIKESIERRKGSMGSMMHVSPRIQLHKNLREYKQRDSLDTIRTCCPDSDSNKDVNTTNL</sequence>
<evidence type="ECO:0000256" key="5">
    <source>
        <dbReference type="ARBA" id="ARBA00022989"/>
    </source>
</evidence>
<accession>A0A8S4RMJ1</accession>
<keyword evidence="8" id="KW-0675">Receptor</keyword>
<keyword evidence="7 10" id="KW-0472">Membrane</keyword>
<keyword evidence="6" id="KW-0297">G-protein coupled receptor</keyword>
<dbReference type="PANTHER" id="PTHR47154:SF2">
    <property type="entry name" value="G-PROTEIN COUPLED RECEPTOR MTH-RELATED"/>
    <property type="match status" value="1"/>
</dbReference>
<feature type="chain" id="PRO_5035847143" evidence="11">
    <location>
        <begin position="17"/>
        <end position="532"/>
    </location>
</feature>
<dbReference type="Proteomes" id="UP000838756">
    <property type="component" value="Unassembled WGS sequence"/>
</dbReference>
<proteinExistence type="inferred from homology"/>
<feature type="transmembrane region" description="Helical" evidence="10">
    <location>
        <begin position="202"/>
        <end position="224"/>
    </location>
</feature>
<evidence type="ECO:0000313" key="14">
    <source>
        <dbReference type="Proteomes" id="UP000838756"/>
    </source>
</evidence>
<evidence type="ECO:0000256" key="4">
    <source>
        <dbReference type="ARBA" id="ARBA00022729"/>
    </source>
</evidence>
<evidence type="ECO:0000256" key="11">
    <source>
        <dbReference type="SAM" id="SignalP"/>
    </source>
</evidence>
<dbReference type="Gene3D" id="1.20.1070.10">
    <property type="entry name" value="Rhodopsin 7-helix transmembrane proteins"/>
    <property type="match status" value="1"/>
</dbReference>
<dbReference type="Pfam" id="PF06652">
    <property type="entry name" value="Methuselah_N"/>
    <property type="match status" value="1"/>
</dbReference>
<dbReference type="PROSITE" id="PS50261">
    <property type="entry name" value="G_PROTEIN_RECEP_F2_4"/>
    <property type="match status" value="1"/>
</dbReference>
<dbReference type="GO" id="GO:0008528">
    <property type="term" value="F:G protein-coupled peptide receptor activity"/>
    <property type="evidence" value="ECO:0007669"/>
    <property type="project" value="TreeGrafter"/>
</dbReference>
<reference evidence="13" key="1">
    <citation type="submission" date="2022-03" db="EMBL/GenBank/DDBJ databases">
        <authorList>
            <person name="Lindestad O."/>
        </authorList>
    </citation>
    <scope>NUCLEOTIDE SEQUENCE</scope>
</reference>
<organism evidence="13 14">
    <name type="scientific">Pararge aegeria aegeria</name>
    <dbReference type="NCBI Taxonomy" id="348720"/>
    <lineage>
        <taxon>Eukaryota</taxon>
        <taxon>Metazoa</taxon>
        <taxon>Ecdysozoa</taxon>
        <taxon>Arthropoda</taxon>
        <taxon>Hexapoda</taxon>
        <taxon>Insecta</taxon>
        <taxon>Pterygota</taxon>
        <taxon>Neoptera</taxon>
        <taxon>Endopterygota</taxon>
        <taxon>Lepidoptera</taxon>
        <taxon>Glossata</taxon>
        <taxon>Ditrysia</taxon>
        <taxon>Papilionoidea</taxon>
        <taxon>Nymphalidae</taxon>
        <taxon>Satyrinae</taxon>
        <taxon>Satyrini</taxon>
        <taxon>Parargina</taxon>
        <taxon>Pararge</taxon>
    </lineage>
</organism>
<feature type="transmembrane region" description="Helical" evidence="10">
    <location>
        <begin position="270"/>
        <end position="292"/>
    </location>
</feature>
<evidence type="ECO:0000256" key="6">
    <source>
        <dbReference type="ARBA" id="ARBA00023040"/>
    </source>
</evidence>
<dbReference type="InterPro" id="IPR036272">
    <property type="entry name" value="Methuselah_N_sf"/>
</dbReference>